<dbReference type="RefSeq" id="XP_033598962.1">
    <property type="nucleotide sequence ID" value="XM_033747190.1"/>
</dbReference>
<feature type="signal peptide" evidence="1">
    <location>
        <begin position="1"/>
        <end position="15"/>
    </location>
</feature>
<dbReference type="PANTHER" id="PTHR11799:SF30">
    <property type="entry name" value="SERUM PARAOXONASE_ARYLESTERASE 2"/>
    <property type="match status" value="1"/>
</dbReference>
<dbReference type="SUPFAM" id="SSF63829">
    <property type="entry name" value="Calcium-dependent phosphotriesterase"/>
    <property type="match status" value="1"/>
</dbReference>
<evidence type="ECO:0008006" key="4">
    <source>
        <dbReference type="Google" id="ProtNLM"/>
    </source>
</evidence>
<dbReference type="InterPro" id="IPR011042">
    <property type="entry name" value="6-blade_b-propeller_TolB-like"/>
</dbReference>
<organism evidence="2 3">
    <name type="scientific">Pseudovirgaria hyperparasitica</name>
    <dbReference type="NCBI Taxonomy" id="470096"/>
    <lineage>
        <taxon>Eukaryota</taxon>
        <taxon>Fungi</taxon>
        <taxon>Dikarya</taxon>
        <taxon>Ascomycota</taxon>
        <taxon>Pezizomycotina</taxon>
        <taxon>Dothideomycetes</taxon>
        <taxon>Dothideomycetes incertae sedis</taxon>
        <taxon>Acrospermales</taxon>
        <taxon>Acrospermaceae</taxon>
        <taxon>Pseudovirgaria</taxon>
    </lineage>
</organism>
<gene>
    <name evidence="2" type="ORF">EJ05DRAFT_502018</name>
</gene>
<accession>A0A6A6W624</accession>
<evidence type="ECO:0000313" key="2">
    <source>
        <dbReference type="EMBL" id="KAF2756511.1"/>
    </source>
</evidence>
<dbReference type="AlphaFoldDB" id="A0A6A6W624"/>
<proteinExistence type="predicted"/>
<feature type="chain" id="PRO_5025347406" description="Paraoxonase" evidence="1">
    <location>
        <begin position="16"/>
        <end position="356"/>
    </location>
</feature>
<evidence type="ECO:0000256" key="1">
    <source>
        <dbReference type="SAM" id="SignalP"/>
    </source>
</evidence>
<name>A0A6A6W624_9PEZI</name>
<dbReference type="EMBL" id="ML996575">
    <property type="protein sequence ID" value="KAF2756511.1"/>
    <property type="molecule type" value="Genomic_DNA"/>
</dbReference>
<dbReference type="GeneID" id="54488244"/>
<dbReference type="Gene3D" id="2.120.10.30">
    <property type="entry name" value="TolB, C-terminal domain"/>
    <property type="match status" value="2"/>
</dbReference>
<dbReference type="Proteomes" id="UP000799437">
    <property type="component" value="Unassembled WGS sequence"/>
</dbReference>
<keyword evidence="3" id="KW-1185">Reference proteome</keyword>
<keyword evidence="1" id="KW-0732">Signal</keyword>
<dbReference type="PANTHER" id="PTHR11799">
    <property type="entry name" value="PARAOXONASE"/>
    <property type="match status" value="1"/>
</dbReference>
<reference evidence="2" key="1">
    <citation type="journal article" date="2020" name="Stud. Mycol.">
        <title>101 Dothideomycetes genomes: a test case for predicting lifestyles and emergence of pathogens.</title>
        <authorList>
            <person name="Haridas S."/>
            <person name="Albert R."/>
            <person name="Binder M."/>
            <person name="Bloem J."/>
            <person name="Labutti K."/>
            <person name="Salamov A."/>
            <person name="Andreopoulos B."/>
            <person name="Baker S."/>
            <person name="Barry K."/>
            <person name="Bills G."/>
            <person name="Bluhm B."/>
            <person name="Cannon C."/>
            <person name="Castanera R."/>
            <person name="Culley D."/>
            <person name="Daum C."/>
            <person name="Ezra D."/>
            <person name="Gonzalez J."/>
            <person name="Henrissat B."/>
            <person name="Kuo A."/>
            <person name="Liang C."/>
            <person name="Lipzen A."/>
            <person name="Lutzoni F."/>
            <person name="Magnuson J."/>
            <person name="Mondo S."/>
            <person name="Nolan M."/>
            <person name="Ohm R."/>
            <person name="Pangilinan J."/>
            <person name="Park H.-J."/>
            <person name="Ramirez L."/>
            <person name="Alfaro M."/>
            <person name="Sun H."/>
            <person name="Tritt A."/>
            <person name="Yoshinaga Y."/>
            <person name="Zwiers L.-H."/>
            <person name="Turgeon B."/>
            <person name="Goodwin S."/>
            <person name="Spatafora J."/>
            <person name="Crous P."/>
            <person name="Grigoriev I."/>
        </authorList>
    </citation>
    <scope>NUCLEOTIDE SEQUENCE</scope>
    <source>
        <strain evidence="2">CBS 121739</strain>
    </source>
</reference>
<dbReference type="InterPro" id="IPR051288">
    <property type="entry name" value="Serum_paraoxonase/arylesterase"/>
</dbReference>
<protein>
    <recommendedName>
        <fullName evidence="4">Paraoxonase</fullName>
    </recommendedName>
</protein>
<dbReference type="OrthoDB" id="5307922at2759"/>
<evidence type="ECO:0000313" key="3">
    <source>
        <dbReference type="Proteomes" id="UP000799437"/>
    </source>
</evidence>
<sequence>MLGKVLNVAVFVAFAAFGLDRLPVINTFIANAPSKLAIVQPHRYVYPLKELKNCEDAVMVRSVGFGILSCDPGRDHWNPIMECASYVAGLNVFDDPKKGPPGHLVRYMYKGRNMASHVDIELVDYPETGGEFHPLGIEYHEESKTLFVINNLSTGKRLEIFSDHETYITNCQYFGHENHHVLQTIETLVGLPLGGVFYVNFATNEVRSVARVPFANGVVLLNSTHVAVASTTKTGIYFYERNSTTNELSHKRTVRTKHFVDNLSVDDSGALILAGHPHLPSLEQKVACAARRDDPECLDVKAGSWIQEWTEQEGLKDLYVGHEFESACTAVRDKAFGRGFAVGLYGEGILLWGQLD</sequence>